<evidence type="ECO:0000256" key="1">
    <source>
        <dbReference type="ARBA" id="ARBA00023125"/>
    </source>
</evidence>
<dbReference type="Pfam" id="PF02311">
    <property type="entry name" value="AraC_binding"/>
    <property type="match status" value="1"/>
</dbReference>
<organism evidence="3 4">
    <name type="scientific">Sphingobacterium spiritivorum</name>
    <name type="common">Flavobacterium spiritivorum</name>
    <dbReference type="NCBI Taxonomy" id="258"/>
    <lineage>
        <taxon>Bacteria</taxon>
        <taxon>Pseudomonadati</taxon>
        <taxon>Bacteroidota</taxon>
        <taxon>Sphingobacteriia</taxon>
        <taxon>Sphingobacteriales</taxon>
        <taxon>Sphingobacteriaceae</taxon>
        <taxon>Sphingobacterium</taxon>
    </lineage>
</organism>
<feature type="domain" description="AraC-type arabinose-binding/dimerisation" evidence="2">
    <location>
        <begin position="52"/>
        <end position="123"/>
    </location>
</feature>
<dbReference type="InterPro" id="IPR014710">
    <property type="entry name" value="RmlC-like_jellyroll"/>
</dbReference>
<sequence length="133" mass="15324">MEVIQKNKKSEGKNFAAVTQSKNNSLDVCEVCGSVRHTVFQNFLSIVPLEMIKSCQRNTPFHSTRKGFYSMILITKGRATETIGYKTYTFEGGTLYFIPENTLHKIQYWSPDIEGYHCSFDSEYFFIVPEKPD</sequence>
<dbReference type="EMBL" id="UGYW01000002">
    <property type="protein sequence ID" value="SUJ24672.1"/>
    <property type="molecule type" value="Genomic_DNA"/>
</dbReference>
<evidence type="ECO:0000313" key="4">
    <source>
        <dbReference type="Proteomes" id="UP000254893"/>
    </source>
</evidence>
<dbReference type="InterPro" id="IPR037923">
    <property type="entry name" value="HTH-like"/>
</dbReference>
<evidence type="ECO:0000259" key="2">
    <source>
        <dbReference type="Pfam" id="PF02311"/>
    </source>
</evidence>
<evidence type="ECO:0000313" key="3">
    <source>
        <dbReference type="EMBL" id="SUJ24672.1"/>
    </source>
</evidence>
<dbReference type="InterPro" id="IPR003313">
    <property type="entry name" value="AraC-bd"/>
</dbReference>
<dbReference type="Proteomes" id="UP000254893">
    <property type="component" value="Unassembled WGS sequence"/>
</dbReference>
<dbReference type="AlphaFoldDB" id="A0A380CQT6"/>
<dbReference type="GO" id="GO:0006355">
    <property type="term" value="P:regulation of DNA-templated transcription"/>
    <property type="evidence" value="ECO:0007669"/>
    <property type="project" value="InterPro"/>
</dbReference>
<name>A0A380CQT6_SPHSI</name>
<keyword evidence="1" id="KW-0238">DNA-binding</keyword>
<protein>
    <submittedName>
        <fullName evidence="3">AraC-like ligand binding domain</fullName>
    </submittedName>
</protein>
<dbReference type="SUPFAM" id="SSF51215">
    <property type="entry name" value="Regulatory protein AraC"/>
    <property type="match status" value="1"/>
</dbReference>
<dbReference type="Gene3D" id="2.60.120.10">
    <property type="entry name" value="Jelly Rolls"/>
    <property type="match status" value="1"/>
</dbReference>
<reference evidence="3 4" key="1">
    <citation type="submission" date="2018-06" db="EMBL/GenBank/DDBJ databases">
        <authorList>
            <consortium name="Pathogen Informatics"/>
            <person name="Doyle S."/>
        </authorList>
    </citation>
    <scope>NUCLEOTIDE SEQUENCE [LARGE SCALE GENOMIC DNA]</scope>
    <source>
        <strain evidence="3 4">NCTC11388</strain>
    </source>
</reference>
<accession>A0A380CQT6</accession>
<dbReference type="RefSeq" id="WP_115171087.1">
    <property type="nucleotide sequence ID" value="NZ_UGYW01000002.1"/>
</dbReference>
<gene>
    <name evidence="3" type="ORF">NCTC11388_03660</name>
</gene>
<dbReference type="GO" id="GO:0003677">
    <property type="term" value="F:DNA binding"/>
    <property type="evidence" value="ECO:0007669"/>
    <property type="project" value="UniProtKB-KW"/>
</dbReference>
<proteinExistence type="predicted"/>